<organism evidence="4 5">
    <name type="scientific">Mycena metata</name>
    <dbReference type="NCBI Taxonomy" id="1033252"/>
    <lineage>
        <taxon>Eukaryota</taxon>
        <taxon>Fungi</taxon>
        <taxon>Dikarya</taxon>
        <taxon>Basidiomycota</taxon>
        <taxon>Agaricomycotina</taxon>
        <taxon>Agaricomycetes</taxon>
        <taxon>Agaricomycetidae</taxon>
        <taxon>Agaricales</taxon>
        <taxon>Marasmiineae</taxon>
        <taxon>Mycenaceae</taxon>
        <taxon>Mycena</taxon>
    </lineage>
</organism>
<evidence type="ECO:0000256" key="2">
    <source>
        <dbReference type="SAM" id="MobiDB-lite"/>
    </source>
</evidence>
<keyword evidence="1" id="KW-0175">Coiled coil</keyword>
<reference evidence="4" key="1">
    <citation type="submission" date="2023-03" db="EMBL/GenBank/DDBJ databases">
        <title>Massive genome expansion in bonnet fungi (Mycena s.s.) driven by repeated elements and novel gene families across ecological guilds.</title>
        <authorList>
            <consortium name="Lawrence Berkeley National Laboratory"/>
            <person name="Harder C.B."/>
            <person name="Miyauchi S."/>
            <person name="Viragh M."/>
            <person name="Kuo A."/>
            <person name="Thoen E."/>
            <person name="Andreopoulos B."/>
            <person name="Lu D."/>
            <person name="Skrede I."/>
            <person name="Drula E."/>
            <person name="Henrissat B."/>
            <person name="Morin E."/>
            <person name="Kohler A."/>
            <person name="Barry K."/>
            <person name="LaButti K."/>
            <person name="Morin E."/>
            <person name="Salamov A."/>
            <person name="Lipzen A."/>
            <person name="Mereny Z."/>
            <person name="Hegedus B."/>
            <person name="Baldrian P."/>
            <person name="Stursova M."/>
            <person name="Weitz H."/>
            <person name="Taylor A."/>
            <person name="Grigoriev I.V."/>
            <person name="Nagy L.G."/>
            <person name="Martin F."/>
            <person name="Kauserud H."/>
        </authorList>
    </citation>
    <scope>NUCLEOTIDE SEQUENCE</scope>
    <source>
        <strain evidence="4">CBHHK182m</strain>
    </source>
</reference>
<dbReference type="Pfam" id="PF03070">
    <property type="entry name" value="TENA_THI-4"/>
    <property type="match status" value="1"/>
</dbReference>
<comment type="caution">
    <text evidence="4">The sequence shown here is derived from an EMBL/GenBank/DDBJ whole genome shotgun (WGS) entry which is preliminary data.</text>
</comment>
<evidence type="ECO:0000259" key="3">
    <source>
        <dbReference type="Pfam" id="PF03070"/>
    </source>
</evidence>
<name>A0AAD7MMB4_9AGAR</name>
<sequence>MSGHPIPREDKLISIVTTALKAAEVDAAAPDSGLTFRPEWRPESKPQRPTVQPPRTPDTNEPRPWYSPAIDLSRSWLQQDQPLPSSGSPTNRTPSSEPASSPVTDAAPPPRAASAPASSRPPGRLPAPQLQEDAVAELVKRNQDVFDEVINHSFPRSFGKGTASLDGFRYYMIQDKMYLETCARLKMRAVSDARDFEDIETFGIRHNSSLDQVKHLKEICVTTLGIPEKIVKDTPRTIQLTTSEEFYKLALRNEDAYLGYYVTLLPCVLTYWMIADRLMNDPSTVKNAVYHEAWTIPNHDRKSMDKYTKFINENIAANGGVKKWNTIFRIACKLESDIFNTGMRAPAAFQIIPDGIYSIHVSSVESVVLAIQDIEGFRLPLGERLSRYLPSDARSAVVGVKKTGGDREQWHVLATEAGYTFKNLGTGLYLGISTAPNDRREHRVLQAVSNPYSWWINPVSNRPDQGPSLYQIFDSANLGYTLHAAIDVLRNLGSTDSHYTPIIAHDNFEVACQMWSFIDKFRQLEPAQISLRDPKSAELTAEKRLLDKYSSEVKNLKEEVAEAFAAMNVAFQKERTKMQHQMQKLEEENNTFADSLAAAREDAKKERQEAAAFQKELHVEQTKMQHQMKKLDEENNILADRLAAAREDAQKEAVAFQKELHVEQTKMQQQMKKLGEEKNILADSLAAAREDAKKEQQEVYRKIYERDATFDLRVKEMEKQAMEGQMKLKRLEEMLLSSAARRASEREKLKDLKQAVYRKHPDLLRAEICHWESIRGDTFHADSLTRALFRWAFGMMAPCYSLPSGTVCPVLVQTAVPESHTSSMVS</sequence>
<feature type="compositionally biased region" description="Low complexity" evidence="2">
    <location>
        <begin position="112"/>
        <end position="127"/>
    </location>
</feature>
<dbReference type="Gene3D" id="1.20.910.10">
    <property type="entry name" value="Heme oxygenase-like"/>
    <property type="match status" value="1"/>
</dbReference>
<feature type="compositionally biased region" description="Polar residues" evidence="2">
    <location>
        <begin position="75"/>
        <end position="103"/>
    </location>
</feature>
<keyword evidence="5" id="KW-1185">Reference proteome</keyword>
<dbReference type="SUPFAM" id="SSF50370">
    <property type="entry name" value="Ricin B-like lectins"/>
    <property type="match status" value="1"/>
</dbReference>
<feature type="coiled-coil region" evidence="1">
    <location>
        <begin position="539"/>
        <end position="734"/>
    </location>
</feature>
<dbReference type="InterPro" id="IPR004305">
    <property type="entry name" value="Thiaminase-2/PQQC"/>
</dbReference>
<dbReference type="InterPro" id="IPR035992">
    <property type="entry name" value="Ricin_B-like_lectins"/>
</dbReference>
<feature type="domain" description="Thiaminase-2/PQQC" evidence="3">
    <location>
        <begin position="143"/>
        <end position="339"/>
    </location>
</feature>
<gene>
    <name evidence="4" type="ORF">B0H16DRAFT_346841</name>
</gene>
<proteinExistence type="predicted"/>
<dbReference type="GO" id="GO:0006772">
    <property type="term" value="P:thiamine metabolic process"/>
    <property type="evidence" value="ECO:0007669"/>
    <property type="project" value="UniProtKB-ARBA"/>
</dbReference>
<accession>A0AAD7MMB4</accession>
<protein>
    <recommendedName>
        <fullName evidence="3">Thiaminase-2/PQQC domain-containing protein</fullName>
    </recommendedName>
</protein>
<dbReference type="SUPFAM" id="SSF48613">
    <property type="entry name" value="Heme oxygenase-like"/>
    <property type="match status" value="1"/>
</dbReference>
<dbReference type="Proteomes" id="UP001215598">
    <property type="component" value="Unassembled WGS sequence"/>
</dbReference>
<dbReference type="CDD" id="cd19359">
    <property type="entry name" value="TenA_C_Bt3146-like"/>
    <property type="match status" value="1"/>
</dbReference>
<dbReference type="InterPro" id="IPR016084">
    <property type="entry name" value="Haem_Oase-like_multi-hlx"/>
</dbReference>
<dbReference type="EMBL" id="JARKIB010000217">
    <property type="protein sequence ID" value="KAJ7722685.1"/>
    <property type="molecule type" value="Genomic_DNA"/>
</dbReference>
<evidence type="ECO:0000256" key="1">
    <source>
        <dbReference type="SAM" id="Coils"/>
    </source>
</evidence>
<feature type="region of interest" description="Disordered" evidence="2">
    <location>
        <begin position="24"/>
        <end position="127"/>
    </location>
</feature>
<dbReference type="AlphaFoldDB" id="A0AAD7MMB4"/>
<evidence type="ECO:0000313" key="4">
    <source>
        <dbReference type="EMBL" id="KAJ7722685.1"/>
    </source>
</evidence>
<evidence type="ECO:0000313" key="5">
    <source>
        <dbReference type="Proteomes" id="UP001215598"/>
    </source>
</evidence>
<dbReference type="Gene3D" id="2.80.10.50">
    <property type="match status" value="1"/>
</dbReference>